<dbReference type="EMBL" id="CP143423">
    <property type="protein sequence ID" value="WVX51380.1"/>
    <property type="molecule type" value="Genomic_DNA"/>
</dbReference>
<proteinExistence type="predicted"/>
<keyword evidence="7" id="KW-0067">ATP-binding</keyword>
<feature type="transmembrane region" description="Helical" evidence="5">
    <location>
        <begin position="12"/>
        <end position="38"/>
    </location>
</feature>
<feature type="transmembrane region" description="Helical" evidence="5">
    <location>
        <begin position="151"/>
        <end position="170"/>
    </location>
</feature>
<dbReference type="Pfam" id="PF00664">
    <property type="entry name" value="ABC_membrane"/>
    <property type="match status" value="1"/>
</dbReference>
<evidence type="ECO:0000256" key="4">
    <source>
        <dbReference type="ARBA" id="ARBA00023136"/>
    </source>
</evidence>
<protein>
    <submittedName>
        <fullName evidence="7">Toxin RTX-I translocation ATP-binding protein</fullName>
    </submittedName>
</protein>
<dbReference type="PANTHER" id="PTHR43394">
    <property type="entry name" value="ATP-DEPENDENT PERMEASE MDL1, MITOCHONDRIAL"/>
    <property type="match status" value="1"/>
</dbReference>
<reference evidence="7 8" key="1">
    <citation type="submission" date="2015-07" db="EMBL/GenBank/DDBJ databases">
        <authorList>
            <person name="Voget S."/>
            <person name="Dogs M."/>
            <person name="Brinkhoff T.H."/>
            <person name="Daniel R."/>
        </authorList>
    </citation>
    <scope>NUCLEOTIDE SEQUENCE [LARGE SCALE GENOMIC DNA]</scope>
    <source>
        <strain evidence="7 8">B14</strain>
    </source>
</reference>
<keyword evidence="4 5" id="KW-0472">Membrane</keyword>
<feature type="transmembrane region" description="Helical" evidence="5">
    <location>
        <begin position="50"/>
        <end position="70"/>
    </location>
</feature>
<dbReference type="Proteomes" id="UP001318682">
    <property type="component" value="Chromosome"/>
</dbReference>
<dbReference type="GO" id="GO:0005524">
    <property type="term" value="F:ATP binding"/>
    <property type="evidence" value="ECO:0007669"/>
    <property type="project" value="UniProtKB-KW"/>
</dbReference>
<feature type="domain" description="ABC transmembrane type-1" evidence="6">
    <location>
        <begin position="15"/>
        <end position="295"/>
    </location>
</feature>
<evidence type="ECO:0000256" key="1">
    <source>
        <dbReference type="ARBA" id="ARBA00004651"/>
    </source>
</evidence>
<dbReference type="SUPFAM" id="SSF52540">
    <property type="entry name" value="P-loop containing nucleoside triphosphate hydrolases"/>
    <property type="match status" value="1"/>
</dbReference>
<dbReference type="PROSITE" id="PS50929">
    <property type="entry name" value="ABC_TM1F"/>
    <property type="match status" value="1"/>
</dbReference>
<name>A0ABZ2BZ62_9RHOB</name>
<evidence type="ECO:0000313" key="8">
    <source>
        <dbReference type="Proteomes" id="UP001318682"/>
    </source>
</evidence>
<dbReference type="RefSeq" id="WP_187432328.1">
    <property type="nucleotide sequence ID" value="NZ_CP143423.1"/>
</dbReference>
<comment type="subcellular location">
    <subcellularLocation>
        <location evidence="1">Cell membrane</location>
        <topology evidence="1">Multi-pass membrane protein</topology>
    </subcellularLocation>
</comment>
<dbReference type="PANTHER" id="PTHR43394:SF1">
    <property type="entry name" value="ATP-BINDING CASSETTE SUB-FAMILY B MEMBER 10, MITOCHONDRIAL"/>
    <property type="match status" value="1"/>
</dbReference>
<dbReference type="Gene3D" id="1.20.1560.10">
    <property type="entry name" value="ABC transporter type 1, transmembrane domain"/>
    <property type="match status" value="1"/>
</dbReference>
<sequence>MNEISFLKSVTWDPAILTASLVANLLSLAVPLAMLQIYDKVIPNQAHETLIVLALMVAIALAVDCALRLARSRLLAFFSARFEQLAYKRAFWSLVMADPTHHARADAGTLLKRLSAIDRLRGQRSDGAAAALLDLPFAALFLVVIALLSPIVALSVAFTLAISFVMLSFLRKKINAARLNRYDIDARRYSFFSEVLGGIRSVRALQIGELMARRQERLISQSAHHTKNMTRSMHQAQGLTAAVGNLIPVVTAATAGFLVVAGDASIGVLAAVVVLSGRIVQPVLRVEGYLSTIESSRCAEADLRALTEMPLRLSGDLPLRQVETLKLRNVTTSPDPETGIAIKNVNITLTAGDCLLLKGDNTAKDALAERLFTGDLPLEQGEIEINGHPLSAYDLKDRQNRIRLLSKDAKLLEGTLYENICAFQPDLYRENALKLAKELGLQQVIRHSPRGLHTLVRADYGGLPHSAQRIASNICGLVTLPDIVIFQTANSGLDMETDQRLLKLLKQRAAQQILILITNRPSYMALATQTLDLNSGSGTFLEEA</sequence>
<reference evidence="8" key="2">
    <citation type="submission" date="2024-01" db="EMBL/GenBank/DDBJ databases">
        <title>Roseobacter fucihabitans sp. nov., isolated from the brown alga Fucus spiralis.</title>
        <authorList>
            <person name="Hahnke S."/>
            <person name="Berger M."/>
            <person name="Schlingloff A."/>
            <person name="Athale I."/>
            <person name="Neumann-Schaal M."/>
            <person name="Adenaya A."/>
            <person name="Poehlein A."/>
            <person name="Daniel R."/>
            <person name="Pertersen J."/>
            <person name="Brinkhoff T."/>
        </authorList>
    </citation>
    <scope>NUCLEOTIDE SEQUENCE [LARGE SCALE GENOMIC DNA]</scope>
    <source>
        <strain evidence="8">B14</strain>
    </source>
</reference>
<keyword evidence="7" id="KW-0547">Nucleotide-binding</keyword>
<evidence type="ECO:0000256" key="2">
    <source>
        <dbReference type="ARBA" id="ARBA00022692"/>
    </source>
</evidence>
<accession>A0ABZ2BZ62</accession>
<organism evidence="7 8">
    <name type="scientific">Roseobacter fucihabitans</name>
    <dbReference type="NCBI Taxonomy" id="1537242"/>
    <lineage>
        <taxon>Bacteria</taxon>
        <taxon>Pseudomonadati</taxon>
        <taxon>Pseudomonadota</taxon>
        <taxon>Alphaproteobacteria</taxon>
        <taxon>Rhodobacterales</taxon>
        <taxon>Roseobacteraceae</taxon>
        <taxon>Roseobacter</taxon>
    </lineage>
</organism>
<dbReference type="Gene3D" id="3.40.50.300">
    <property type="entry name" value="P-loop containing nucleotide triphosphate hydrolases"/>
    <property type="match status" value="1"/>
</dbReference>
<gene>
    <name evidence="7" type="primary">apxIB_2</name>
    <name evidence="7" type="ORF">ROLI_044810</name>
</gene>
<evidence type="ECO:0000256" key="3">
    <source>
        <dbReference type="ARBA" id="ARBA00022989"/>
    </source>
</evidence>
<keyword evidence="2 5" id="KW-0812">Transmembrane</keyword>
<dbReference type="SUPFAM" id="SSF90123">
    <property type="entry name" value="ABC transporter transmembrane region"/>
    <property type="match status" value="1"/>
</dbReference>
<dbReference type="InterPro" id="IPR011527">
    <property type="entry name" value="ABC1_TM_dom"/>
</dbReference>
<dbReference type="InterPro" id="IPR039421">
    <property type="entry name" value="Type_1_exporter"/>
</dbReference>
<evidence type="ECO:0000259" key="6">
    <source>
        <dbReference type="PROSITE" id="PS50929"/>
    </source>
</evidence>
<keyword evidence="3 5" id="KW-1133">Transmembrane helix</keyword>
<dbReference type="InterPro" id="IPR036640">
    <property type="entry name" value="ABC1_TM_sf"/>
</dbReference>
<evidence type="ECO:0000313" key="7">
    <source>
        <dbReference type="EMBL" id="WVX51380.1"/>
    </source>
</evidence>
<keyword evidence="8" id="KW-1185">Reference proteome</keyword>
<evidence type="ECO:0000256" key="5">
    <source>
        <dbReference type="SAM" id="Phobius"/>
    </source>
</evidence>
<dbReference type="InterPro" id="IPR027417">
    <property type="entry name" value="P-loop_NTPase"/>
</dbReference>
<feature type="transmembrane region" description="Helical" evidence="5">
    <location>
        <begin position="239"/>
        <end position="260"/>
    </location>
</feature>